<dbReference type="InterPro" id="IPR017871">
    <property type="entry name" value="ABC_transporter-like_CS"/>
</dbReference>
<dbReference type="SMART" id="SM00382">
    <property type="entry name" value="AAA"/>
    <property type="match status" value="1"/>
</dbReference>
<dbReference type="PANTHER" id="PTHR42781:SF9">
    <property type="entry name" value="AMINO ACID ABC TRANSPORTER, ATP-BINDING PROTEIN-RELATED"/>
    <property type="match status" value="1"/>
</dbReference>
<keyword evidence="1" id="KW-0813">Transport</keyword>
<keyword evidence="3 5" id="KW-0067">ATP-binding</keyword>
<proteinExistence type="predicted"/>
<evidence type="ECO:0000313" key="5">
    <source>
        <dbReference type="EMBL" id="QBF24028.1"/>
    </source>
</evidence>
<evidence type="ECO:0000256" key="3">
    <source>
        <dbReference type="ARBA" id="ARBA00022840"/>
    </source>
</evidence>
<evidence type="ECO:0000256" key="1">
    <source>
        <dbReference type="ARBA" id="ARBA00022448"/>
    </source>
</evidence>
<dbReference type="AlphaFoldDB" id="A0A4P6MDJ2"/>
<dbReference type="PROSITE" id="PS00211">
    <property type="entry name" value="ABC_TRANSPORTER_1"/>
    <property type="match status" value="1"/>
</dbReference>
<evidence type="ECO:0000259" key="4">
    <source>
        <dbReference type="PROSITE" id="PS50893"/>
    </source>
</evidence>
<dbReference type="EMBL" id="CP035949">
    <property type="protein sequence ID" value="QBF24028.1"/>
    <property type="molecule type" value="Genomic_DNA"/>
</dbReference>
<organism evidence="5 6">
    <name type="scientific">'Catharanthus roseus' aster yellows phytoplasma</name>
    <dbReference type="NCBI Taxonomy" id="1193712"/>
    <lineage>
        <taxon>Bacteria</taxon>
        <taxon>Bacillati</taxon>
        <taxon>Mycoplasmatota</taxon>
        <taxon>Mollicutes</taxon>
        <taxon>Acholeplasmatales</taxon>
        <taxon>Acholeplasmataceae</taxon>
        <taxon>Candidatus Phytoplasma</taxon>
        <taxon>16SrI (Aster yellows group)</taxon>
    </lineage>
</organism>
<reference evidence="5 6" key="1">
    <citation type="submission" date="2019-02" db="EMBL/GenBank/DDBJ databases">
        <title>Draft Genome Sequence of Maize Bushy Stunt-like Phytoplasma group 16SrI-B (Aster yellows) in South Africa.</title>
        <authorList>
            <person name="Coetzee B."/>
            <person name="Douglas-Smit N."/>
            <person name="Maree H.J."/>
            <person name="Burger J.T."/>
            <person name="Kruger K."/>
            <person name="Pietersen G."/>
        </authorList>
    </citation>
    <scope>NUCLEOTIDE SEQUENCE [LARGE SCALE GENOMIC DNA]</scope>
    <source>
        <strain evidence="5 6">De Villa</strain>
    </source>
</reference>
<dbReference type="InterPro" id="IPR003439">
    <property type="entry name" value="ABC_transporter-like_ATP-bd"/>
</dbReference>
<keyword evidence="2" id="KW-0547">Nucleotide-binding</keyword>
<dbReference type="RefSeq" id="WP_130427890.1">
    <property type="nucleotide sequence ID" value="NZ_CP035949.1"/>
</dbReference>
<accession>A0A4P6MDJ2</accession>
<dbReference type="GO" id="GO:0016887">
    <property type="term" value="F:ATP hydrolysis activity"/>
    <property type="evidence" value="ECO:0007669"/>
    <property type="project" value="InterPro"/>
</dbReference>
<keyword evidence="6" id="KW-1185">Reference proteome</keyword>
<sequence>MIKINNLSKTFFLKKEKLPVLQNISLAVLKGEIFGLVGTSGSGKTTLLKIMNGFMLPDKNANSSMQKAFSHLESAMIFQNFNLLSNLNLFANVALPLEIRSTPEEQITTKVNKMLDFVGLRQFANAYPKTLSGGQKQRVAIARALVYEPKIIFCDEPTFALDEMTSQEILKLLQTTNQKLKTTIVLVSHNVAVIKSLCHRVAILEQGKLAKIATLNPSCKFEATSYQNIFI</sequence>
<dbReference type="Proteomes" id="UP000289726">
    <property type="component" value="Chromosome"/>
</dbReference>
<name>A0A4P6MDJ2_9MOLU</name>
<dbReference type="Gene3D" id="3.40.50.300">
    <property type="entry name" value="P-loop containing nucleotide triphosphate hydrolases"/>
    <property type="match status" value="1"/>
</dbReference>
<evidence type="ECO:0000256" key="2">
    <source>
        <dbReference type="ARBA" id="ARBA00022741"/>
    </source>
</evidence>
<dbReference type="PROSITE" id="PS50893">
    <property type="entry name" value="ABC_TRANSPORTER_2"/>
    <property type="match status" value="1"/>
</dbReference>
<dbReference type="InterPro" id="IPR003593">
    <property type="entry name" value="AAA+_ATPase"/>
</dbReference>
<dbReference type="PANTHER" id="PTHR42781">
    <property type="entry name" value="SPERMIDINE/PUTRESCINE IMPORT ATP-BINDING PROTEIN POTA"/>
    <property type="match status" value="1"/>
</dbReference>
<dbReference type="InterPro" id="IPR027417">
    <property type="entry name" value="P-loop_NTPase"/>
</dbReference>
<protein>
    <submittedName>
        <fullName evidence="5">ATP-binding cassette domain-containing protein</fullName>
    </submittedName>
</protein>
<feature type="domain" description="ABC transporter" evidence="4">
    <location>
        <begin position="2"/>
        <end position="231"/>
    </location>
</feature>
<evidence type="ECO:0000313" key="6">
    <source>
        <dbReference type="Proteomes" id="UP000289726"/>
    </source>
</evidence>
<dbReference type="Pfam" id="PF00005">
    <property type="entry name" value="ABC_tran"/>
    <property type="match status" value="1"/>
</dbReference>
<dbReference type="InterPro" id="IPR050093">
    <property type="entry name" value="ABC_SmlMolc_Importer"/>
</dbReference>
<gene>
    <name evidence="5" type="ORF">EXT02_02455</name>
</gene>
<dbReference type="SUPFAM" id="SSF52540">
    <property type="entry name" value="P-loop containing nucleoside triphosphate hydrolases"/>
    <property type="match status" value="1"/>
</dbReference>
<dbReference type="GO" id="GO:0005524">
    <property type="term" value="F:ATP binding"/>
    <property type="evidence" value="ECO:0007669"/>
    <property type="project" value="UniProtKB-KW"/>
</dbReference>